<accession>A0A0F8XJ34</accession>
<reference evidence="1" key="1">
    <citation type="journal article" date="2015" name="Nature">
        <title>Complex archaea that bridge the gap between prokaryotes and eukaryotes.</title>
        <authorList>
            <person name="Spang A."/>
            <person name="Saw J.H."/>
            <person name="Jorgensen S.L."/>
            <person name="Zaremba-Niedzwiedzka K."/>
            <person name="Martijn J."/>
            <person name="Lind A.E."/>
            <person name="van Eijk R."/>
            <person name="Schleper C."/>
            <person name="Guy L."/>
            <person name="Ettema T.J."/>
        </authorList>
    </citation>
    <scope>NUCLEOTIDE SEQUENCE</scope>
</reference>
<dbReference type="EMBL" id="LAZR01062643">
    <property type="protein sequence ID" value="KKK61100.1"/>
    <property type="molecule type" value="Genomic_DNA"/>
</dbReference>
<protein>
    <submittedName>
        <fullName evidence="1">Uncharacterized protein</fullName>
    </submittedName>
</protein>
<sequence length="98" mass="10652">MRKAVSDIAEGPWNASAEEKKVRRWASSDGSGDSDKISWSKYGRAFAVRKGKGNKLGDFSFQPHVVRDGNLVLHRRGIMAAWAAAWGARAGKPNPTAV</sequence>
<name>A0A0F8XJ34_9ZZZZ</name>
<organism evidence="1">
    <name type="scientific">marine sediment metagenome</name>
    <dbReference type="NCBI Taxonomy" id="412755"/>
    <lineage>
        <taxon>unclassified sequences</taxon>
        <taxon>metagenomes</taxon>
        <taxon>ecological metagenomes</taxon>
    </lineage>
</organism>
<proteinExistence type="predicted"/>
<feature type="non-terminal residue" evidence="1">
    <location>
        <position position="98"/>
    </location>
</feature>
<comment type="caution">
    <text evidence="1">The sequence shown here is derived from an EMBL/GenBank/DDBJ whole genome shotgun (WGS) entry which is preliminary data.</text>
</comment>
<dbReference type="AlphaFoldDB" id="A0A0F8XJ34"/>
<gene>
    <name evidence="1" type="ORF">LCGC14_3017690</name>
</gene>
<evidence type="ECO:0000313" key="1">
    <source>
        <dbReference type="EMBL" id="KKK61100.1"/>
    </source>
</evidence>